<dbReference type="SUPFAM" id="SSF56420">
    <property type="entry name" value="Peptide deformylase"/>
    <property type="match status" value="1"/>
</dbReference>
<dbReference type="NCBIfam" id="TIGR00079">
    <property type="entry name" value="pept_deformyl"/>
    <property type="match status" value="1"/>
</dbReference>
<dbReference type="Pfam" id="PF01327">
    <property type="entry name" value="Pep_deformylase"/>
    <property type="match status" value="1"/>
</dbReference>
<evidence type="ECO:0000313" key="7">
    <source>
        <dbReference type="EMBL" id="GHF41835.1"/>
    </source>
</evidence>
<dbReference type="HAMAP" id="MF_00163">
    <property type="entry name" value="Pep_deformylase"/>
    <property type="match status" value="1"/>
</dbReference>
<reference evidence="7" key="2">
    <citation type="submission" date="2020-09" db="EMBL/GenBank/DDBJ databases">
        <authorList>
            <person name="Sun Q."/>
            <person name="Zhou Y."/>
        </authorList>
    </citation>
    <scope>NUCLEOTIDE SEQUENCE</scope>
    <source>
        <strain evidence="7">CGMCC 4.7679</strain>
    </source>
</reference>
<comment type="cofactor">
    <cofactor evidence="6">
        <name>Fe(2+)</name>
        <dbReference type="ChEBI" id="CHEBI:29033"/>
    </cofactor>
    <text evidence="6">Binds 1 Fe(2+) ion.</text>
</comment>
<keyword evidence="4 6" id="KW-0648">Protein biosynthesis</keyword>
<feature type="binding site" evidence="6">
    <location>
        <position position="119"/>
    </location>
    <ligand>
        <name>Fe cation</name>
        <dbReference type="ChEBI" id="CHEBI:24875"/>
    </ligand>
</feature>
<dbReference type="Proteomes" id="UP000658656">
    <property type="component" value="Unassembled WGS sequence"/>
</dbReference>
<dbReference type="GO" id="GO:0006412">
    <property type="term" value="P:translation"/>
    <property type="evidence" value="ECO:0007669"/>
    <property type="project" value="UniProtKB-UniRule"/>
</dbReference>
<evidence type="ECO:0000256" key="4">
    <source>
        <dbReference type="ARBA" id="ARBA00022917"/>
    </source>
</evidence>
<dbReference type="Gene3D" id="3.90.45.10">
    <property type="entry name" value="Peptide deformylase"/>
    <property type="match status" value="1"/>
</dbReference>
<dbReference type="PRINTS" id="PR01576">
    <property type="entry name" value="PDEFORMYLASE"/>
</dbReference>
<dbReference type="EC" id="3.5.1.88" evidence="6"/>
<evidence type="ECO:0000313" key="8">
    <source>
        <dbReference type="Proteomes" id="UP000658656"/>
    </source>
</evidence>
<dbReference type="PIRSF" id="PIRSF004749">
    <property type="entry name" value="Pep_def"/>
    <property type="match status" value="1"/>
</dbReference>
<sequence length="200" mass="22113">MRIHYDVSTGGELPAQYAKGESRPITVVGNPVLHTPCGDVTEFGAELAQLVADMFATMRTARGVGLAANQIGVPLRVFVYLCPESYDRDQEDTVWHAGHVVNPVVTVLADEPDEHAEGCLSVPGPAAEVRRARRVAVRGRDLEGTEITLEGSDLLARCFQHETDHLNGRLYLDHLSEERREELLAEMRESEPRYPVVENA</sequence>
<protein>
    <recommendedName>
        <fullName evidence="6">Peptide deformylase</fullName>
        <shortName evidence="6">PDF</shortName>
        <ecNumber evidence="6">3.5.1.88</ecNumber>
    </recommendedName>
    <alternativeName>
        <fullName evidence="6">Polypeptide deformylase</fullName>
    </alternativeName>
</protein>
<dbReference type="GO" id="GO:0042586">
    <property type="term" value="F:peptide deformylase activity"/>
    <property type="evidence" value="ECO:0007669"/>
    <property type="project" value="UniProtKB-UniRule"/>
</dbReference>
<dbReference type="CDD" id="cd00487">
    <property type="entry name" value="Pep_deformylase"/>
    <property type="match status" value="1"/>
</dbReference>
<dbReference type="PANTHER" id="PTHR10458:SF2">
    <property type="entry name" value="PEPTIDE DEFORMYLASE, MITOCHONDRIAL"/>
    <property type="match status" value="1"/>
</dbReference>
<evidence type="ECO:0000256" key="1">
    <source>
        <dbReference type="ARBA" id="ARBA00010759"/>
    </source>
</evidence>
<evidence type="ECO:0000256" key="6">
    <source>
        <dbReference type="HAMAP-Rule" id="MF_00163"/>
    </source>
</evidence>
<dbReference type="InterPro" id="IPR023635">
    <property type="entry name" value="Peptide_deformylase"/>
</dbReference>
<comment type="catalytic activity">
    <reaction evidence="6">
        <text>N-terminal N-formyl-L-methionyl-[peptide] + H2O = N-terminal L-methionyl-[peptide] + formate</text>
        <dbReference type="Rhea" id="RHEA:24420"/>
        <dbReference type="Rhea" id="RHEA-COMP:10639"/>
        <dbReference type="Rhea" id="RHEA-COMP:10640"/>
        <dbReference type="ChEBI" id="CHEBI:15377"/>
        <dbReference type="ChEBI" id="CHEBI:15740"/>
        <dbReference type="ChEBI" id="CHEBI:49298"/>
        <dbReference type="ChEBI" id="CHEBI:64731"/>
        <dbReference type="EC" id="3.5.1.88"/>
    </reaction>
</comment>
<dbReference type="InterPro" id="IPR036821">
    <property type="entry name" value="Peptide_deformylase_sf"/>
</dbReference>
<dbReference type="AlphaFoldDB" id="A0A8H9M3U9"/>
<evidence type="ECO:0000256" key="5">
    <source>
        <dbReference type="ARBA" id="ARBA00023004"/>
    </source>
</evidence>
<gene>
    <name evidence="7" type="primary">def4</name>
    <name evidence="6" type="synonym">def</name>
    <name evidence="7" type="ORF">GCM10017566_14150</name>
</gene>
<comment type="caution">
    <text evidence="7">The sequence shown here is derived from an EMBL/GenBank/DDBJ whole genome shotgun (WGS) entry which is preliminary data.</text>
</comment>
<feature type="active site" evidence="6">
    <location>
        <position position="162"/>
    </location>
</feature>
<feature type="binding site" evidence="6">
    <location>
        <position position="161"/>
    </location>
    <ligand>
        <name>Fe cation</name>
        <dbReference type="ChEBI" id="CHEBI:24875"/>
    </ligand>
</feature>
<dbReference type="GO" id="GO:0046872">
    <property type="term" value="F:metal ion binding"/>
    <property type="evidence" value="ECO:0007669"/>
    <property type="project" value="UniProtKB-KW"/>
</dbReference>
<feature type="binding site" evidence="6">
    <location>
        <position position="165"/>
    </location>
    <ligand>
        <name>Fe cation</name>
        <dbReference type="ChEBI" id="CHEBI:24875"/>
    </ligand>
</feature>
<keyword evidence="5 6" id="KW-0408">Iron</keyword>
<comment type="similarity">
    <text evidence="1 6">Belongs to the polypeptide deformylase family.</text>
</comment>
<keyword evidence="3 6" id="KW-0378">Hydrolase</keyword>
<organism evidence="7 8">
    <name type="scientific">Amycolatopsis bartoniae</name>
    <dbReference type="NCBI Taxonomy" id="941986"/>
    <lineage>
        <taxon>Bacteria</taxon>
        <taxon>Bacillati</taxon>
        <taxon>Actinomycetota</taxon>
        <taxon>Actinomycetes</taxon>
        <taxon>Pseudonocardiales</taxon>
        <taxon>Pseudonocardiaceae</taxon>
        <taxon>Amycolatopsis</taxon>
    </lineage>
</organism>
<proteinExistence type="inferred from homology"/>
<accession>A0A8H9M3U9</accession>
<evidence type="ECO:0000256" key="3">
    <source>
        <dbReference type="ARBA" id="ARBA00022801"/>
    </source>
</evidence>
<evidence type="ECO:0000256" key="2">
    <source>
        <dbReference type="ARBA" id="ARBA00022723"/>
    </source>
</evidence>
<dbReference type="PANTHER" id="PTHR10458">
    <property type="entry name" value="PEPTIDE DEFORMYLASE"/>
    <property type="match status" value="1"/>
</dbReference>
<comment type="function">
    <text evidence="6">Removes the formyl group from the N-terminal Met of newly synthesized proteins. Requires at least a dipeptide for an efficient rate of reaction. N-terminal L-methionine is a prerequisite for activity but the enzyme has broad specificity at other positions.</text>
</comment>
<reference evidence="7" key="1">
    <citation type="journal article" date="2014" name="Int. J. Syst. Evol. Microbiol.">
        <title>Complete genome sequence of Corynebacterium casei LMG S-19264T (=DSM 44701T), isolated from a smear-ripened cheese.</title>
        <authorList>
            <consortium name="US DOE Joint Genome Institute (JGI-PGF)"/>
            <person name="Walter F."/>
            <person name="Albersmeier A."/>
            <person name="Kalinowski J."/>
            <person name="Ruckert C."/>
        </authorList>
    </citation>
    <scope>NUCLEOTIDE SEQUENCE</scope>
    <source>
        <strain evidence="7">CGMCC 4.7679</strain>
    </source>
</reference>
<dbReference type="NCBIfam" id="NF001159">
    <property type="entry name" value="PRK00150.1-3"/>
    <property type="match status" value="1"/>
</dbReference>
<keyword evidence="2 6" id="KW-0479">Metal-binding</keyword>
<dbReference type="EMBL" id="BNAV01000001">
    <property type="protein sequence ID" value="GHF41835.1"/>
    <property type="molecule type" value="Genomic_DNA"/>
</dbReference>
<name>A0A8H9M3U9_9PSEU</name>
<keyword evidence="8" id="KW-1185">Reference proteome</keyword>
<dbReference type="OrthoDB" id="9804313at2"/>